<dbReference type="AlphaFoldDB" id="A0AAX2KL27"/>
<name>A0AAX2KL27_ECOLX</name>
<protein>
    <submittedName>
        <fullName evidence="2">Uncharacterized protein</fullName>
    </submittedName>
</protein>
<dbReference type="Proteomes" id="UP000254718">
    <property type="component" value="Unassembled WGS sequence"/>
</dbReference>
<gene>
    <name evidence="2" type="ORF">NCTC8333_06415</name>
</gene>
<sequence length="57" mass="6380">MPLREDIANANDKLSKLQSKSDKVMQDTGNVKAALSQEVAKTRALKEEIARLEDEHD</sequence>
<organism evidence="2 3">
    <name type="scientific">Escherichia coli</name>
    <dbReference type="NCBI Taxonomy" id="562"/>
    <lineage>
        <taxon>Bacteria</taxon>
        <taxon>Pseudomonadati</taxon>
        <taxon>Pseudomonadota</taxon>
        <taxon>Gammaproteobacteria</taxon>
        <taxon>Enterobacterales</taxon>
        <taxon>Enterobacteriaceae</taxon>
        <taxon>Escherichia</taxon>
    </lineage>
</organism>
<evidence type="ECO:0000313" key="2">
    <source>
        <dbReference type="EMBL" id="STO18156.1"/>
    </source>
</evidence>
<dbReference type="EMBL" id="UGFE01000007">
    <property type="protein sequence ID" value="STO18156.1"/>
    <property type="molecule type" value="Genomic_DNA"/>
</dbReference>
<accession>A0AAX2KL27</accession>
<comment type="caution">
    <text evidence="2">The sequence shown here is derived from an EMBL/GenBank/DDBJ whole genome shotgun (WGS) entry which is preliminary data.</text>
</comment>
<feature type="region of interest" description="Disordered" evidence="1">
    <location>
        <begin position="1"/>
        <end position="25"/>
    </location>
</feature>
<evidence type="ECO:0000256" key="1">
    <source>
        <dbReference type="SAM" id="MobiDB-lite"/>
    </source>
</evidence>
<evidence type="ECO:0000313" key="3">
    <source>
        <dbReference type="Proteomes" id="UP000254718"/>
    </source>
</evidence>
<reference evidence="2 3" key="1">
    <citation type="submission" date="2018-06" db="EMBL/GenBank/DDBJ databases">
        <authorList>
            <consortium name="Pathogen Informatics"/>
            <person name="Doyle S."/>
        </authorList>
    </citation>
    <scope>NUCLEOTIDE SEQUENCE [LARGE SCALE GENOMIC DNA]</scope>
    <source>
        <strain evidence="2 3">NCTC8333</strain>
    </source>
</reference>
<proteinExistence type="predicted"/>